<dbReference type="Pfam" id="PF03745">
    <property type="entry name" value="DUF309"/>
    <property type="match status" value="1"/>
</dbReference>
<keyword evidence="2" id="KW-1185">Reference proteome</keyword>
<dbReference type="EMBL" id="JXRR01000014">
    <property type="protein sequence ID" value="KIL48113.1"/>
    <property type="molecule type" value="Genomic_DNA"/>
</dbReference>
<comment type="caution">
    <text evidence="1">The sequence shown here is derived from an EMBL/GenBank/DDBJ whole genome shotgun (WGS) entry which is preliminary data.</text>
</comment>
<dbReference type="OrthoDB" id="165483at2"/>
<dbReference type="InterPro" id="IPR005500">
    <property type="entry name" value="DUF309"/>
</dbReference>
<evidence type="ECO:0000313" key="1">
    <source>
        <dbReference type="EMBL" id="KIL48113.1"/>
    </source>
</evidence>
<dbReference type="InterPro" id="IPR023203">
    <property type="entry name" value="TTHA0068_sf"/>
</dbReference>
<dbReference type="PANTHER" id="PTHR34796:SF1">
    <property type="entry name" value="EXPRESSED PROTEIN"/>
    <property type="match status" value="1"/>
</dbReference>
<protein>
    <recommendedName>
        <fullName evidence="3">DUF309 domain-containing protein</fullName>
    </recommendedName>
</protein>
<reference evidence="1 2" key="1">
    <citation type="submission" date="2015-01" db="EMBL/GenBank/DDBJ databases">
        <title>Jeotgalibacillus campisalis genome sequencing.</title>
        <authorList>
            <person name="Goh K.M."/>
            <person name="Chan K.-G."/>
            <person name="Yaakop A.S."/>
            <person name="Ee R."/>
            <person name="Gan H.M."/>
            <person name="Chan C.S."/>
        </authorList>
    </citation>
    <scope>NUCLEOTIDE SEQUENCE [LARGE SCALE GENOMIC DNA]</scope>
    <source>
        <strain evidence="1 2">SF-57</strain>
    </source>
</reference>
<dbReference type="PANTHER" id="PTHR34796">
    <property type="entry name" value="EXPRESSED PROTEIN"/>
    <property type="match status" value="1"/>
</dbReference>
<sequence>MNQQYPQSYIDYLVHFHGDRDYFECHEILEDYWKENTPMERDSIWVGWIQLAVALYHQRRNNFSGAGRMIEKALDKFRLHYEELKTFGIDCPFFMEQLQELKASIQANTPYTSMQLPITDIELKQTCRLLSTEKGFIWGKESDLKNPMITDRHRLRDRQEVVLLREKELNRRKNRPASY</sequence>
<evidence type="ECO:0000313" key="2">
    <source>
        <dbReference type="Proteomes" id="UP000031972"/>
    </source>
</evidence>
<gene>
    <name evidence="1" type="ORF">KR50_22800</name>
</gene>
<dbReference type="PATRIC" id="fig|220754.4.peg.2295"/>
<organism evidence="1 2">
    <name type="scientific">Jeotgalibacillus campisalis</name>
    <dbReference type="NCBI Taxonomy" id="220754"/>
    <lineage>
        <taxon>Bacteria</taxon>
        <taxon>Bacillati</taxon>
        <taxon>Bacillota</taxon>
        <taxon>Bacilli</taxon>
        <taxon>Bacillales</taxon>
        <taxon>Caryophanaceae</taxon>
        <taxon>Jeotgalibacillus</taxon>
    </lineage>
</organism>
<evidence type="ECO:0008006" key="3">
    <source>
        <dbReference type="Google" id="ProtNLM"/>
    </source>
</evidence>
<dbReference type="AlphaFoldDB" id="A0A0C2VVV0"/>
<accession>A0A0C2VVV0</accession>
<proteinExistence type="predicted"/>
<dbReference type="SUPFAM" id="SSF140663">
    <property type="entry name" value="TTHA0068-like"/>
    <property type="match status" value="1"/>
</dbReference>
<dbReference type="Gene3D" id="1.10.3450.10">
    <property type="entry name" value="TTHA0068-like"/>
    <property type="match status" value="1"/>
</dbReference>
<dbReference type="RefSeq" id="WP_041058075.1">
    <property type="nucleotide sequence ID" value="NZ_JXRR01000014.1"/>
</dbReference>
<name>A0A0C2VVV0_9BACL</name>
<dbReference type="Proteomes" id="UP000031972">
    <property type="component" value="Unassembled WGS sequence"/>
</dbReference>